<keyword evidence="5" id="KW-1185">Reference proteome</keyword>
<dbReference type="InterPro" id="IPR017850">
    <property type="entry name" value="Alkaline_phosphatase_core_sf"/>
</dbReference>
<accession>A0ABV7GWN9</accession>
<dbReference type="PANTHER" id="PTHR45953">
    <property type="entry name" value="IDURONATE 2-SULFATASE"/>
    <property type="match status" value="1"/>
</dbReference>
<name>A0ABV7GWN9_9RHOB</name>
<evidence type="ECO:0000256" key="2">
    <source>
        <dbReference type="ARBA" id="ARBA00022801"/>
    </source>
</evidence>
<gene>
    <name evidence="4" type="ORF">ACFOGP_15810</name>
</gene>
<dbReference type="Proteomes" id="UP001595632">
    <property type="component" value="Unassembled WGS sequence"/>
</dbReference>
<dbReference type="EMBL" id="JBHRTB010000010">
    <property type="protein sequence ID" value="MFC3144187.1"/>
    <property type="molecule type" value="Genomic_DNA"/>
</dbReference>
<reference evidence="5" key="1">
    <citation type="journal article" date="2019" name="Int. J. Syst. Evol. Microbiol.">
        <title>The Global Catalogue of Microorganisms (GCM) 10K type strain sequencing project: providing services to taxonomists for standard genome sequencing and annotation.</title>
        <authorList>
            <consortium name="The Broad Institute Genomics Platform"/>
            <consortium name="The Broad Institute Genome Sequencing Center for Infectious Disease"/>
            <person name="Wu L."/>
            <person name="Ma J."/>
        </authorList>
    </citation>
    <scope>NUCLEOTIDE SEQUENCE [LARGE SCALE GENOMIC DNA]</scope>
    <source>
        <strain evidence="5">KCTC 52366</strain>
    </source>
</reference>
<keyword evidence="1" id="KW-0479">Metal-binding</keyword>
<evidence type="ECO:0000313" key="4">
    <source>
        <dbReference type="EMBL" id="MFC3144187.1"/>
    </source>
</evidence>
<proteinExistence type="predicted"/>
<dbReference type="SUPFAM" id="SSF53649">
    <property type="entry name" value="Alkaline phosphatase-like"/>
    <property type="match status" value="1"/>
</dbReference>
<protein>
    <submittedName>
        <fullName evidence="4">Sulfatase-like hydrolase/transferase</fullName>
    </submittedName>
</protein>
<dbReference type="PANTHER" id="PTHR45953:SF1">
    <property type="entry name" value="IDURONATE 2-SULFATASE"/>
    <property type="match status" value="1"/>
</dbReference>
<dbReference type="Pfam" id="PF00884">
    <property type="entry name" value="Sulfatase"/>
    <property type="match status" value="1"/>
</dbReference>
<organism evidence="4 5">
    <name type="scientific">Psychromarinibacter halotolerans</name>
    <dbReference type="NCBI Taxonomy" id="1775175"/>
    <lineage>
        <taxon>Bacteria</taxon>
        <taxon>Pseudomonadati</taxon>
        <taxon>Pseudomonadota</taxon>
        <taxon>Alphaproteobacteria</taxon>
        <taxon>Rhodobacterales</taxon>
        <taxon>Paracoccaceae</taxon>
        <taxon>Psychromarinibacter</taxon>
    </lineage>
</organism>
<dbReference type="Gene3D" id="3.40.720.10">
    <property type="entry name" value="Alkaline Phosphatase, subunit A"/>
    <property type="match status" value="1"/>
</dbReference>
<evidence type="ECO:0000256" key="1">
    <source>
        <dbReference type="ARBA" id="ARBA00022723"/>
    </source>
</evidence>
<feature type="domain" description="Sulfatase N-terminal" evidence="3">
    <location>
        <begin position="6"/>
        <end position="342"/>
    </location>
</feature>
<dbReference type="RefSeq" id="WP_275631447.1">
    <property type="nucleotide sequence ID" value="NZ_JARGYD010000001.1"/>
</dbReference>
<comment type="caution">
    <text evidence="4">The sequence shown here is derived from an EMBL/GenBank/DDBJ whole genome shotgun (WGS) entry which is preliminary data.</text>
</comment>
<dbReference type="CDD" id="cd16037">
    <property type="entry name" value="sulfatase_like"/>
    <property type="match status" value="1"/>
</dbReference>
<keyword evidence="2" id="KW-0378">Hydrolase</keyword>
<evidence type="ECO:0000259" key="3">
    <source>
        <dbReference type="Pfam" id="PF00884"/>
    </source>
</evidence>
<sequence length="489" mass="54485">MTATAKNLLFLFSDQHAQRITGCYGDAHVQTPALDALAARGVRLTNAYCASPICVPSRMSMLTARYPSSQQCWTNDDHLASDIPTWLHALGAAGHRPELIGRMHAMGPDQMHGYVRREVGEHSPNWAGIPRHDMGALNNTNEPCPESVDACGAGQAAYELKDRDVTEAALSALDRIAAEGRPFCLTVGLMLPHAPYVVARKWIDHYLSVLPPPEIPPAPARTEHPWIAWWRHNRGIDTVPDEKSRLARAAYWGLVSAMDEMIGRILDRLRALGLEDDTLVAYASDHGDHVGDRGLWWKHTLFDDSAKVPVIAALPGRLAPGTTCDRVCSLIDLSQTMIEAMGGTPLPHADGRSLWSVLCGDDDAWDDTAFCEYCTDTVPAWTGGRAVRHRMLRQGRWKLHYYWGEPPLLFDLQTDPAEQTDLAADPTHADRLSRMTARLLDGWNPEEIDRQMKIRRDRKDVLAAWAAKTRPASTHIWPMTPDMNKLDEE</sequence>
<dbReference type="InterPro" id="IPR000917">
    <property type="entry name" value="Sulfatase_N"/>
</dbReference>
<evidence type="ECO:0000313" key="5">
    <source>
        <dbReference type="Proteomes" id="UP001595632"/>
    </source>
</evidence>